<dbReference type="Proteomes" id="UP000077623">
    <property type="component" value="Unassembled WGS sequence"/>
</dbReference>
<evidence type="ECO:0000259" key="13">
    <source>
        <dbReference type="PROSITE" id="PS50862"/>
    </source>
</evidence>
<dbReference type="Gene3D" id="3.40.50.800">
    <property type="entry name" value="Anticodon-binding domain"/>
    <property type="match status" value="1"/>
</dbReference>
<comment type="caution">
    <text evidence="14">The sequence shown here is derived from an EMBL/GenBank/DDBJ whole genome shotgun (WGS) entry which is preliminary data.</text>
</comment>
<keyword evidence="9" id="KW-0648">Protein biosynthesis</keyword>
<dbReference type="AlphaFoldDB" id="A0A1A9QF16"/>
<organism evidence="14 15">
    <name type="scientific">Candidatus Mycoplasma haematobovis</name>
    <dbReference type="NCBI Taxonomy" id="432608"/>
    <lineage>
        <taxon>Bacteria</taxon>
        <taxon>Bacillati</taxon>
        <taxon>Mycoplasmatota</taxon>
        <taxon>Mollicutes</taxon>
        <taxon>Mycoplasmataceae</taxon>
        <taxon>Mycoplasma</taxon>
    </lineage>
</organism>
<dbReference type="InterPro" id="IPR002320">
    <property type="entry name" value="Thr-tRNA-ligase_IIa"/>
</dbReference>
<dbReference type="PANTHER" id="PTHR11451">
    <property type="entry name" value="THREONINE-TRNA LIGASE"/>
    <property type="match status" value="1"/>
</dbReference>
<keyword evidence="3" id="KW-0963">Cytoplasm</keyword>
<dbReference type="GO" id="GO:0005524">
    <property type="term" value="F:ATP binding"/>
    <property type="evidence" value="ECO:0007669"/>
    <property type="project" value="UniProtKB-KW"/>
</dbReference>
<dbReference type="InterPro" id="IPR006195">
    <property type="entry name" value="aa-tRNA-synth_II"/>
</dbReference>
<evidence type="ECO:0000313" key="15">
    <source>
        <dbReference type="Proteomes" id="UP000077623"/>
    </source>
</evidence>
<dbReference type="SUPFAM" id="SSF52954">
    <property type="entry name" value="Class II aaRS ABD-related"/>
    <property type="match status" value="1"/>
</dbReference>
<evidence type="ECO:0000256" key="4">
    <source>
        <dbReference type="ARBA" id="ARBA00022598"/>
    </source>
</evidence>
<dbReference type="InterPro" id="IPR045864">
    <property type="entry name" value="aa-tRNA-synth_II/BPL/LPL"/>
</dbReference>
<evidence type="ECO:0000256" key="6">
    <source>
        <dbReference type="ARBA" id="ARBA00022741"/>
    </source>
</evidence>
<dbReference type="RefSeq" id="WP_187150145.1">
    <property type="nucleotide sequence ID" value="NZ_LWUJ01000011.1"/>
</dbReference>
<dbReference type="STRING" id="432608.A6V39_02570"/>
<evidence type="ECO:0000256" key="12">
    <source>
        <dbReference type="NCBIfam" id="TIGR00418"/>
    </source>
</evidence>
<keyword evidence="4 14" id="KW-0436">Ligase</keyword>
<protein>
    <recommendedName>
        <fullName evidence="2 12">Threonine--tRNA ligase</fullName>
        <ecNumber evidence="2 12">6.1.1.3</ecNumber>
    </recommendedName>
</protein>
<keyword evidence="5" id="KW-0479">Metal-binding</keyword>
<keyword evidence="8" id="KW-0067">ATP-binding</keyword>
<dbReference type="PROSITE" id="PS50862">
    <property type="entry name" value="AA_TRNA_LIGASE_II"/>
    <property type="match status" value="1"/>
</dbReference>
<dbReference type="InterPro" id="IPR036621">
    <property type="entry name" value="Anticodon-bd_dom_sf"/>
</dbReference>
<evidence type="ECO:0000256" key="1">
    <source>
        <dbReference type="ARBA" id="ARBA00008226"/>
    </source>
</evidence>
<dbReference type="FunFam" id="3.30.930.10:FF:000002">
    <property type="entry name" value="Threonine--tRNA ligase"/>
    <property type="match status" value="1"/>
</dbReference>
<evidence type="ECO:0000256" key="9">
    <source>
        <dbReference type="ARBA" id="ARBA00022917"/>
    </source>
</evidence>
<evidence type="ECO:0000256" key="3">
    <source>
        <dbReference type="ARBA" id="ARBA00022490"/>
    </source>
</evidence>
<dbReference type="NCBIfam" id="TIGR00418">
    <property type="entry name" value="thrS"/>
    <property type="match status" value="1"/>
</dbReference>
<dbReference type="GO" id="GO:0004829">
    <property type="term" value="F:threonine-tRNA ligase activity"/>
    <property type="evidence" value="ECO:0007669"/>
    <property type="project" value="UniProtKB-UniRule"/>
</dbReference>
<sequence length="518" mass="60955">MSKEKLELLIKEKYPNIKIENSFSGNNILTFNLNSQEEISDKNFKDIELKEGRYIAFSELKKKEKNKYALSFFSFPNEHEYLKYLENINKNANNDHRGIGKELKIFDFDPLIGAGMPIWLEKGTILKKEITNYVNQIQKKHGILLVTTPELGRKELYQCSGHWDHYKENMFPPLSLDENDEYVLRPMTCPHHIILYKKQKWSEKQLPIAYGENAKLYRYESSGGLFGLERNRCMELIDTHIFCTQNQINLCLEKIWGIIQDIKKAFEIEYDSVILSLRDIQDKKKFFDCDELWKTAEGELRKFLENKQVNYQEGIGDAAFYGPKIDFQIKTYIGKIITISTIQLDFLLPRRFKLKYLNEAQQEDTPIMIHLGIVGTLERFVAYLLERDNGWLPFWLSPTQITLIPLNKEKHLEGAQKLADYYRFKNIRVEIDSSDLSLAKKIAKAVDKKSYGFMVIGDKELEKINVANEKELIEIAEKHWKAQMINISKSRNKELNNKLSEERYPIEHMDFLRWASEK</sequence>
<dbReference type="InterPro" id="IPR002314">
    <property type="entry name" value="aa-tRNA-synt_IIb"/>
</dbReference>
<keyword evidence="15" id="KW-1185">Reference proteome</keyword>
<dbReference type="GO" id="GO:0006435">
    <property type="term" value="P:threonyl-tRNA aminoacylation"/>
    <property type="evidence" value="ECO:0007669"/>
    <property type="project" value="UniProtKB-UniRule"/>
</dbReference>
<feature type="domain" description="Aminoacyl-transfer RNA synthetases class-II family profile" evidence="13">
    <location>
        <begin position="126"/>
        <end position="393"/>
    </location>
</feature>
<dbReference type="EC" id="6.1.1.3" evidence="2 12"/>
<comment type="catalytic activity">
    <reaction evidence="11">
        <text>tRNA(Thr) + L-threonine + ATP = L-threonyl-tRNA(Thr) + AMP + diphosphate + H(+)</text>
        <dbReference type="Rhea" id="RHEA:24624"/>
        <dbReference type="Rhea" id="RHEA-COMP:9670"/>
        <dbReference type="Rhea" id="RHEA-COMP:9704"/>
        <dbReference type="ChEBI" id="CHEBI:15378"/>
        <dbReference type="ChEBI" id="CHEBI:30616"/>
        <dbReference type="ChEBI" id="CHEBI:33019"/>
        <dbReference type="ChEBI" id="CHEBI:57926"/>
        <dbReference type="ChEBI" id="CHEBI:78442"/>
        <dbReference type="ChEBI" id="CHEBI:78534"/>
        <dbReference type="ChEBI" id="CHEBI:456215"/>
        <dbReference type="EC" id="6.1.1.3"/>
    </reaction>
</comment>
<reference evidence="15" key="1">
    <citation type="submission" date="2016-04" db="EMBL/GenBank/DDBJ databases">
        <authorList>
            <person name="Quiroz-Castaneda R.E."/>
            <person name="Martinez-Ocampo F."/>
        </authorList>
    </citation>
    <scope>NUCLEOTIDE SEQUENCE [LARGE SCALE GENOMIC DNA]</scope>
    <source>
        <strain evidence="15">INIFAP01</strain>
    </source>
</reference>
<evidence type="ECO:0000256" key="8">
    <source>
        <dbReference type="ARBA" id="ARBA00022840"/>
    </source>
</evidence>
<dbReference type="PRINTS" id="PR01047">
    <property type="entry name" value="TRNASYNTHTHR"/>
</dbReference>
<gene>
    <name evidence="14" type="ORF">A6V39_02570</name>
</gene>
<dbReference type="EMBL" id="LWUJ01000011">
    <property type="protein sequence ID" value="OAL10299.1"/>
    <property type="molecule type" value="Genomic_DNA"/>
</dbReference>
<evidence type="ECO:0000256" key="5">
    <source>
        <dbReference type="ARBA" id="ARBA00022723"/>
    </source>
</evidence>
<keyword evidence="10" id="KW-0030">Aminoacyl-tRNA synthetase</keyword>
<evidence type="ECO:0000256" key="7">
    <source>
        <dbReference type="ARBA" id="ARBA00022833"/>
    </source>
</evidence>
<dbReference type="Pfam" id="PF00587">
    <property type="entry name" value="tRNA-synt_2b"/>
    <property type="match status" value="1"/>
</dbReference>
<dbReference type="Gene3D" id="3.30.930.10">
    <property type="entry name" value="Bira Bifunctional Protein, Domain 2"/>
    <property type="match status" value="1"/>
</dbReference>
<evidence type="ECO:0000313" key="14">
    <source>
        <dbReference type="EMBL" id="OAL10299.1"/>
    </source>
</evidence>
<dbReference type="GO" id="GO:0046872">
    <property type="term" value="F:metal ion binding"/>
    <property type="evidence" value="ECO:0007669"/>
    <property type="project" value="UniProtKB-KW"/>
</dbReference>
<comment type="similarity">
    <text evidence="1">Belongs to the class-II aminoacyl-tRNA synthetase family.</text>
</comment>
<dbReference type="SUPFAM" id="SSF55681">
    <property type="entry name" value="Class II aaRS and biotin synthetases"/>
    <property type="match status" value="1"/>
</dbReference>
<keyword evidence="6" id="KW-0547">Nucleotide-binding</keyword>
<evidence type="ECO:0000256" key="10">
    <source>
        <dbReference type="ARBA" id="ARBA00023146"/>
    </source>
</evidence>
<name>A0A1A9QF16_9MOLU</name>
<dbReference type="Pfam" id="PF03129">
    <property type="entry name" value="HGTP_anticodon"/>
    <property type="match status" value="1"/>
</dbReference>
<keyword evidence="7" id="KW-0862">Zinc</keyword>
<proteinExistence type="inferred from homology"/>
<accession>A0A1A9QF16</accession>
<dbReference type="GO" id="GO:0005737">
    <property type="term" value="C:cytoplasm"/>
    <property type="evidence" value="ECO:0007669"/>
    <property type="project" value="UniProtKB-UniRule"/>
</dbReference>
<dbReference type="InterPro" id="IPR004154">
    <property type="entry name" value="Anticodon-bd"/>
</dbReference>
<evidence type="ECO:0000256" key="11">
    <source>
        <dbReference type="ARBA" id="ARBA00049515"/>
    </source>
</evidence>
<dbReference type="PANTHER" id="PTHR11451:SF56">
    <property type="entry name" value="THREONINE--TRNA LIGASE 1"/>
    <property type="match status" value="1"/>
</dbReference>
<evidence type="ECO:0000256" key="2">
    <source>
        <dbReference type="ARBA" id="ARBA00013163"/>
    </source>
</evidence>